<keyword evidence="3" id="KW-1185">Reference proteome</keyword>
<dbReference type="Pfam" id="PF13560">
    <property type="entry name" value="HTH_31"/>
    <property type="match status" value="1"/>
</dbReference>
<dbReference type="GO" id="GO:0003677">
    <property type="term" value="F:DNA binding"/>
    <property type="evidence" value="ECO:0007669"/>
    <property type="project" value="InterPro"/>
</dbReference>
<dbReference type="InterPro" id="IPR001387">
    <property type="entry name" value="Cro/C1-type_HTH"/>
</dbReference>
<dbReference type="Pfam" id="PF19054">
    <property type="entry name" value="DUF5753"/>
    <property type="match status" value="1"/>
</dbReference>
<protein>
    <submittedName>
        <fullName evidence="2">Transcriptional regulator with XRE-family HTH domain</fullName>
    </submittedName>
</protein>
<dbReference type="Proteomes" id="UP000569329">
    <property type="component" value="Unassembled WGS sequence"/>
</dbReference>
<dbReference type="CDD" id="cd00093">
    <property type="entry name" value="HTH_XRE"/>
    <property type="match status" value="1"/>
</dbReference>
<dbReference type="InterPro" id="IPR043917">
    <property type="entry name" value="DUF5753"/>
</dbReference>
<organism evidence="2 3">
    <name type="scientific">Halosaccharopolyspora lacisalsi</name>
    <dbReference type="NCBI Taxonomy" id="1000566"/>
    <lineage>
        <taxon>Bacteria</taxon>
        <taxon>Bacillati</taxon>
        <taxon>Actinomycetota</taxon>
        <taxon>Actinomycetes</taxon>
        <taxon>Pseudonocardiales</taxon>
        <taxon>Pseudonocardiaceae</taxon>
        <taxon>Halosaccharopolyspora</taxon>
    </lineage>
</organism>
<evidence type="ECO:0000313" key="2">
    <source>
        <dbReference type="EMBL" id="MBA8823784.1"/>
    </source>
</evidence>
<gene>
    <name evidence="2" type="ORF">FHX42_001113</name>
</gene>
<dbReference type="AlphaFoldDB" id="A0A839DQJ8"/>
<dbReference type="SMART" id="SM00530">
    <property type="entry name" value="HTH_XRE"/>
    <property type="match status" value="1"/>
</dbReference>
<evidence type="ECO:0000259" key="1">
    <source>
        <dbReference type="PROSITE" id="PS50943"/>
    </source>
</evidence>
<dbReference type="Gene3D" id="1.10.260.40">
    <property type="entry name" value="lambda repressor-like DNA-binding domains"/>
    <property type="match status" value="1"/>
</dbReference>
<feature type="domain" description="HTH cro/C1-type" evidence="1">
    <location>
        <begin position="19"/>
        <end position="73"/>
    </location>
</feature>
<reference evidence="2 3" key="1">
    <citation type="submission" date="2020-07" db="EMBL/GenBank/DDBJ databases">
        <title>Sequencing the genomes of 1000 actinobacteria strains.</title>
        <authorList>
            <person name="Klenk H.-P."/>
        </authorList>
    </citation>
    <scope>NUCLEOTIDE SEQUENCE [LARGE SCALE GENOMIC DNA]</scope>
    <source>
        <strain evidence="2 3">DSM 45975</strain>
    </source>
</reference>
<dbReference type="EMBL" id="JACGWZ010000001">
    <property type="protein sequence ID" value="MBA8823784.1"/>
    <property type="molecule type" value="Genomic_DNA"/>
</dbReference>
<sequence>MSTPSATITMQQRQLGNELRKLREAAGLNQDEAAEHLGKASNKISRVENGKVGISKLELDALLTLYKASDKDRVWCRELAKGARRRRGRPTEETTVYLGPKWFRAFRDFEQSASEVMMVGSEIVPGILQTADYTRGMFAGRGDDPNGKIAEDTVRVRQDRQAILSWDKPPRFSFVLSESTLRREIGGSEVMAAQLRYLAEVALSDHVSIQVIPFDTASYGDMGYDFVLFRFDEDTSTDIVYIEIYGDALYLDKPPETVHRYTELLGRLYGIALGPVESRTFILELADQFAGRKAGKD</sequence>
<accession>A0A839DQJ8</accession>
<dbReference type="RefSeq" id="WP_182543035.1">
    <property type="nucleotide sequence ID" value="NZ_JACGWZ010000001.1"/>
</dbReference>
<dbReference type="InterPro" id="IPR010982">
    <property type="entry name" value="Lambda_DNA-bd_dom_sf"/>
</dbReference>
<comment type="caution">
    <text evidence="2">The sequence shown here is derived from an EMBL/GenBank/DDBJ whole genome shotgun (WGS) entry which is preliminary data.</text>
</comment>
<proteinExistence type="predicted"/>
<name>A0A839DQJ8_9PSEU</name>
<dbReference type="SUPFAM" id="SSF47413">
    <property type="entry name" value="lambda repressor-like DNA-binding domains"/>
    <property type="match status" value="1"/>
</dbReference>
<evidence type="ECO:0000313" key="3">
    <source>
        <dbReference type="Proteomes" id="UP000569329"/>
    </source>
</evidence>
<dbReference type="PROSITE" id="PS50943">
    <property type="entry name" value="HTH_CROC1"/>
    <property type="match status" value="1"/>
</dbReference>